<protein>
    <submittedName>
        <fullName evidence="3">T9SS type A sorting domain-containing protein</fullName>
    </submittedName>
</protein>
<reference evidence="3 4" key="1">
    <citation type="submission" date="2019-07" db="EMBL/GenBank/DDBJ databases">
        <title>The draft genome sequence of Aquimarina algiphila M91.</title>
        <authorList>
            <person name="Meng X."/>
        </authorList>
    </citation>
    <scope>NUCLEOTIDE SEQUENCE [LARGE SCALE GENOMIC DNA]</scope>
    <source>
        <strain evidence="3 4">M91</strain>
    </source>
</reference>
<gene>
    <name evidence="3" type="ORF">FOF46_26940</name>
</gene>
<evidence type="ECO:0000313" key="3">
    <source>
        <dbReference type="EMBL" id="TSE04233.1"/>
    </source>
</evidence>
<accession>A0A554VC73</accession>
<comment type="caution">
    <text evidence="3">The sequence shown here is derived from an EMBL/GenBank/DDBJ whole genome shotgun (WGS) entry which is preliminary data.</text>
</comment>
<dbReference type="AlphaFoldDB" id="A0A554VC73"/>
<dbReference type="NCBIfam" id="TIGR04183">
    <property type="entry name" value="Por_Secre_tail"/>
    <property type="match status" value="1"/>
</dbReference>
<evidence type="ECO:0000259" key="2">
    <source>
        <dbReference type="Pfam" id="PF18962"/>
    </source>
</evidence>
<evidence type="ECO:0000313" key="4">
    <source>
        <dbReference type="Proteomes" id="UP000318833"/>
    </source>
</evidence>
<evidence type="ECO:0000256" key="1">
    <source>
        <dbReference type="ARBA" id="ARBA00022729"/>
    </source>
</evidence>
<keyword evidence="1" id="KW-0732">Signal</keyword>
<dbReference type="InterPro" id="IPR026444">
    <property type="entry name" value="Secre_tail"/>
</dbReference>
<proteinExistence type="predicted"/>
<feature type="domain" description="Secretion system C-terminal sorting" evidence="2">
    <location>
        <begin position="56"/>
        <end position="124"/>
    </location>
</feature>
<organism evidence="3 4">
    <name type="scientific">Aquimarina algiphila</name>
    <dbReference type="NCBI Taxonomy" id="2047982"/>
    <lineage>
        <taxon>Bacteria</taxon>
        <taxon>Pseudomonadati</taxon>
        <taxon>Bacteroidota</taxon>
        <taxon>Flavobacteriia</taxon>
        <taxon>Flavobacteriales</taxon>
        <taxon>Flavobacteriaceae</taxon>
        <taxon>Aquimarina</taxon>
    </lineage>
</organism>
<name>A0A554VC73_9FLAO</name>
<dbReference type="EMBL" id="VLNR01000085">
    <property type="protein sequence ID" value="TSE04233.1"/>
    <property type="molecule type" value="Genomic_DNA"/>
</dbReference>
<sequence>MLYIYSPKINICMKKIYLLFIFIGLICFSFTPGIQAQSGSLDRQQSSDTKIKGLRISPNPASGNTLYITSDKNLTKTITIFTTLIRKVEFKVLIGKELDISSLPPGIYIMRIKEEDKTSTVKFVRN</sequence>
<dbReference type="Proteomes" id="UP000318833">
    <property type="component" value="Unassembled WGS sequence"/>
</dbReference>
<keyword evidence="4" id="KW-1185">Reference proteome</keyword>
<dbReference type="OrthoDB" id="862563at2"/>
<dbReference type="Pfam" id="PF18962">
    <property type="entry name" value="Por_Secre_tail"/>
    <property type="match status" value="1"/>
</dbReference>